<evidence type="ECO:0000313" key="2">
    <source>
        <dbReference type="EMBL" id="ORY32851.1"/>
    </source>
</evidence>
<reference evidence="2 3" key="1">
    <citation type="submission" date="2016-07" db="EMBL/GenBank/DDBJ databases">
        <title>Pervasive Adenine N6-methylation of Active Genes in Fungi.</title>
        <authorList>
            <consortium name="DOE Joint Genome Institute"/>
            <person name="Mondo S.J."/>
            <person name="Dannebaum R.O."/>
            <person name="Kuo R.C."/>
            <person name="Labutti K."/>
            <person name="Haridas S."/>
            <person name="Kuo A."/>
            <person name="Salamov A."/>
            <person name="Ahrendt S.R."/>
            <person name="Lipzen A."/>
            <person name="Sullivan W."/>
            <person name="Andreopoulos W.B."/>
            <person name="Clum A."/>
            <person name="Lindquist E."/>
            <person name="Daum C."/>
            <person name="Ramamoorthy G.K."/>
            <person name="Gryganskyi A."/>
            <person name="Culley D."/>
            <person name="Magnuson J.K."/>
            <person name="James T.Y."/>
            <person name="O'Malley M.A."/>
            <person name="Stajich J.E."/>
            <person name="Spatafora J.W."/>
            <person name="Visel A."/>
            <person name="Grigoriev I.V."/>
        </authorList>
    </citation>
    <scope>NUCLEOTIDE SEQUENCE [LARGE SCALE GENOMIC DNA]</scope>
    <source>
        <strain evidence="2 3">68-887.2</strain>
    </source>
</reference>
<dbReference type="InterPro" id="IPR037138">
    <property type="entry name" value="His_deacetylse_dom_sf"/>
</dbReference>
<dbReference type="STRING" id="71784.A0A1Y2BDF5"/>
<name>A0A1Y2BDF5_9TREE</name>
<dbReference type="PRINTS" id="PR01270">
    <property type="entry name" value="HDASUPER"/>
</dbReference>
<dbReference type="InterPro" id="IPR023696">
    <property type="entry name" value="Ureohydrolase_dom_sf"/>
</dbReference>
<dbReference type="PANTHER" id="PTHR10625">
    <property type="entry name" value="HISTONE DEACETYLASE HDAC1-RELATED"/>
    <property type="match status" value="1"/>
</dbReference>
<proteinExistence type="predicted"/>
<dbReference type="Proteomes" id="UP000193986">
    <property type="component" value="Unassembled WGS sequence"/>
</dbReference>
<dbReference type="Gene3D" id="3.40.800.20">
    <property type="entry name" value="Histone deacetylase domain"/>
    <property type="match status" value="1"/>
</dbReference>
<dbReference type="OrthoDB" id="73273at2759"/>
<dbReference type="SUPFAM" id="SSF52768">
    <property type="entry name" value="Arginase/deacetylase"/>
    <property type="match status" value="1"/>
</dbReference>
<comment type="caution">
    <text evidence="2">The sequence shown here is derived from an EMBL/GenBank/DDBJ whole genome shotgun (WGS) entry which is preliminary data.</text>
</comment>
<evidence type="ECO:0000259" key="1">
    <source>
        <dbReference type="Pfam" id="PF00850"/>
    </source>
</evidence>
<accession>A0A1Y2BDF5</accession>
<dbReference type="PANTHER" id="PTHR10625:SF36">
    <property type="entry name" value="HISTONE DEACETYLASE 3"/>
    <property type="match status" value="1"/>
</dbReference>
<dbReference type="InParanoid" id="A0A1Y2BDF5"/>
<keyword evidence="3" id="KW-1185">Reference proteome</keyword>
<dbReference type="GO" id="GO:0070210">
    <property type="term" value="C:Rpd3L-Expanded complex"/>
    <property type="evidence" value="ECO:0007669"/>
    <property type="project" value="TreeGrafter"/>
</dbReference>
<dbReference type="Pfam" id="PF00850">
    <property type="entry name" value="Hist_deacetyl"/>
    <property type="match status" value="1"/>
</dbReference>
<protein>
    <submittedName>
        <fullName evidence="2">Histone deacetylase 8</fullName>
    </submittedName>
</protein>
<sequence length="397" mass="43807">MPRVQYVWSTALQAAADQLPANIGRSSIVHDLVFALDLVENAVQPDQHLGSRDRQPRGRVICPDLIYASFASLEKYHDKAYVEYLLATSDQSTTSDDEAGSKRKRRRTELHGLEHDCPTFDALPQYACLVAASTMTACQLLAEGESDITINWDGGRHHAMRNRASGFCYVADAVLGIMLLSKKGEAKGRKGRPRILYLDLDLHYGDGVAQAFLSPRRYAINGGQPRPPQVLTLSIHHRSPVFFPPSPYSDLPAENTTHPFTLSIPLSAYPSRMTYAAIWPSVERIRHSFNPDYVVLQLGVDGLARDPIGQFGSWSVDGEGGVLWCVEQVKAWDKPLCVLGGGGYNHADSARAWARSTAVLLGREISSNTPVPEHDHWPEYGPSFTLEVSEGRSLRCG</sequence>
<dbReference type="AlphaFoldDB" id="A0A1Y2BDF5"/>
<dbReference type="InterPro" id="IPR000286">
    <property type="entry name" value="HDACs"/>
</dbReference>
<evidence type="ECO:0000313" key="3">
    <source>
        <dbReference type="Proteomes" id="UP000193986"/>
    </source>
</evidence>
<dbReference type="GO" id="GO:0040029">
    <property type="term" value="P:epigenetic regulation of gene expression"/>
    <property type="evidence" value="ECO:0007669"/>
    <property type="project" value="TreeGrafter"/>
</dbReference>
<organism evidence="2 3">
    <name type="scientific">Naematelia encephala</name>
    <dbReference type="NCBI Taxonomy" id="71784"/>
    <lineage>
        <taxon>Eukaryota</taxon>
        <taxon>Fungi</taxon>
        <taxon>Dikarya</taxon>
        <taxon>Basidiomycota</taxon>
        <taxon>Agaricomycotina</taxon>
        <taxon>Tremellomycetes</taxon>
        <taxon>Tremellales</taxon>
        <taxon>Naemateliaceae</taxon>
        <taxon>Naematelia</taxon>
    </lineage>
</organism>
<dbReference type="InterPro" id="IPR023801">
    <property type="entry name" value="His_deacetylse_dom"/>
</dbReference>
<dbReference type="EMBL" id="MCFC01000008">
    <property type="protein sequence ID" value="ORY32851.1"/>
    <property type="molecule type" value="Genomic_DNA"/>
</dbReference>
<dbReference type="GO" id="GO:0004407">
    <property type="term" value="F:histone deacetylase activity"/>
    <property type="evidence" value="ECO:0007669"/>
    <property type="project" value="TreeGrafter"/>
</dbReference>
<feature type="domain" description="Histone deacetylase" evidence="1">
    <location>
        <begin position="68"/>
        <end position="359"/>
    </location>
</feature>
<gene>
    <name evidence="2" type="ORF">BCR39DRAFT_564130</name>
</gene>